<organism evidence="2 3">
    <name type="scientific">Enterococcus mundtii</name>
    <dbReference type="NCBI Taxonomy" id="53346"/>
    <lineage>
        <taxon>Bacteria</taxon>
        <taxon>Bacillati</taxon>
        <taxon>Bacillota</taxon>
        <taxon>Bacilli</taxon>
        <taxon>Lactobacillales</taxon>
        <taxon>Enterococcaceae</taxon>
        <taxon>Enterococcus</taxon>
    </lineage>
</organism>
<sequence length="181" mass="20307">MLPTSNSRFPIRRITTLALFSAACIVGRILFTWIPNVQPMTAILLLLAFYGSYTDALIVTLVSLLGTNLYLGMGSWTFSQLIAFSSIVTVFHFLSNCALIKHHISIQAIIAFLCGLLYGLIVSRVEVFIYQLPSFWAYYFQGLFFDILHGTGNLIFYLVLVPVFKRILLPAINSSKNKLNS</sequence>
<dbReference type="EMBL" id="PUAP01000006">
    <property type="protein sequence ID" value="PQF25306.1"/>
    <property type="molecule type" value="Genomic_DNA"/>
</dbReference>
<evidence type="ECO:0000256" key="1">
    <source>
        <dbReference type="SAM" id="Phobius"/>
    </source>
</evidence>
<feature type="transmembrane region" description="Helical" evidence="1">
    <location>
        <begin position="136"/>
        <end position="160"/>
    </location>
</feature>
<gene>
    <name evidence="2" type="ORF">CUS89_01895</name>
</gene>
<feature type="transmembrane region" description="Helical" evidence="1">
    <location>
        <begin position="106"/>
        <end position="130"/>
    </location>
</feature>
<keyword evidence="1" id="KW-0472">Membrane</keyword>
<name>A0A2S7RYN3_ENTMU</name>
<dbReference type="AlphaFoldDB" id="A0A2S7RYN3"/>
<proteinExistence type="predicted"/>
<dbReference type="Proteomes" id="UP000237934">
    <property type="component" value="Unassembled WGS sequence"/>
</dbReference>
<feature type="transmembrane region" description="Helical" evidence="1">
    <location>
        <begin position="12"/>
        <end position="31"/>
    </location>
</feature>
<protein>
    <submittedName>
        <fullName evidence="2">Cobalamin ECF transporter</fullName>
    </submittedName>
</protein>
<evidence type="ECO:0000313" key="3">
    <source>
        <dbReference type="Proteomes" id="UP000237934"/>
    </source>
</evidence>
<comment type="caution">
    <text evidence="2">The sequence shown here is derived from an EMBL/GenBank/DDBJ whole genome shotgun (WGS) entry which is preliminary data.</text>
</comment>
<accession>A0A2S7RYN3</accession>
<evidence type="ECO:0000313" key="2">
    <source>
        <dbReference type="EMBL" id="PQF25306.1"/>
    </source>
</evidence>
<dbReference type="RefSeq" id="WP_075492124.1">
    <property type="nucleotide sequence ID" value="NZ_PUAP01000006.1"/>
</dbReference>
<reference evidence="2 3" key="1">
    <citation type="journal article" date="2018" name="Pathog. Dis.">
        <title>Whole-genome sequencing based characterization of antimicrobial resistance in Enterococcus.</title>
        <authorList>
            <person name="Tyson G."/>
        </authorList>
    </citation>
    <scope>NUCLEOTIDE SEQUENCE [LARGE SCALE GENOMIC DNA]</scope>
    <source>
        <strain evidence="2 3">CVM N55263</strain>
    </source>
</reference>
<feature type="transmembrane region" description="Helical" evidence="1">
    <location>
        <begin position="76"/>
        <end position="94"/>
    </location>
</feature>
<feature type="transmembrane region" description="Helical" evidence="1">
    <location>
        <begin position="43"/>
        <end position="64"/>
    </location>
</feature>
<dbReference type="Gene3D" id="1.10.1760.20">
    <property type="match status" value="1"/>
</dbReference>
<keyword evidence="1" id="KW-1133">Transmembrane helix</keyword>
<keyword evidence="1" id="KW-0812">Transmembrane</keyword>